<organism evidence="1">
    <name type="scientific">marine sediment metagenome</name>
    <dbReference type="NCBI Taxonomy" id="412755"/>
    <lineage>
        <taxon>unclassified sequences</taxon>
        <taxon>metagenomes</taxon>
        <taxon>ecological metagenomes</taxon>
    </lineage>
</organism>
<proteinExistence type="predicted"/>
<reference evidence="1" key="1">
    <citation type="journal article" date="2015" name="Nature">
        <title>Complex archaea that bridge the gap between prokaryotes and eukaryotes.</title>
        <authorList>
            <person name="Spang A."/>
            <person name="Saw J.H."/>
            <person name="Jorgensen S.L."/>
            <person name="Zaremba-Niedzwiedzka K."/>
            <person name="Martijn J."/>
            <person name="Lind A.E."/>
            <person name="van Eijk R."/>
            <person name="Schleper C."/>
            <person name="Guy L."/>
            <person name="Ettema T.J."/>
        </authorList>
    </citation>
    <scope>NUCLEOTIDE SEQUENCE</scope>
</reference>
<feature type="non-terminal residue" evidence="1">
    <location>
        <position position="1"/>
    </location>
</feature>
<dbReference type="EMBL" id="LAZR01042173">
    <property type="protein sequence ID" value="KKL10172.1"/>
    <property type="molecule type" value="Genomic_DNA"/>
</dbReference>
<sequence>LMVCSAVNIMLHYFGDPSTGNLATATAMELPMLKAFLAYQTLWTGVYEDLDTIVLDQAEFKGDRFVDRDWPPIIEADISVLATAISAFAQAMPALMAQPEVMQRVLTALRINNPQEIIQRIQGAQPAPPASAEAAAQLAVALRAFRESLTHGELHSST</sequence>
<gene>
    <name evidence="1" type="ORF">LCGC14_2558520</name>
</gene>
<comment type="caution">
    <text evidence="1">The sequence shown here is derived from an EMBL/GenBank/DDBJ whole genome shotgun (WGS) entry which is preliminary data.</text>
</comment>
<evidence type="ECO:0000313" key="1">
    <source>
        <dbReference type="EMBL" id="KKL10172.1"/>
    </source>
</evidence>
<name>A0A0F9B8M9_9ZZZZ</name>
<protein>
    <submittedName>
        <fullName evidence="1">Uncharacterized protein</fullName>
    </submittedName>
</protein>
<accession>A0A0F9B8M9</accession>
<dbReference type="AlphaFoldDB" id="A0A0F9B8M9"/>